<keyword evidence="3" id="KW-1185">Reference proteome</keyword>
<gene>
    <name evidence="2" type="ORF">HHK36_000652</name>
</gene>
<evidence type="ECO:0008006" key="4">
    <source>
        <dbReference type="Google" id="ProtNLM"/>
    </source>
</evidence>
<dbReference type="EMBL" id="JABCRI010000001">
    <property type="protein sequence ID" value="KAF8412684.1"/>
    <property type="molecule type" value="Genomic_DNA"/>
</dbReference>
<dbReference type="Proteomes" id="UP000655225">
    <property type="component" value="Unassembled WGS sequence"/>
</dbReference>
<evidence type="ECO:0000256" key="1">
    <source>
        <dbReference type="SAM" id="Phobius"/>
    </source>
</evidence>
<organism evidence="2 3">
    <name type="scientific">Tetracentron sinense</name>
    <name type="common">Spur-leaf</name>
    <dbReference type="NCBI Taxonomy" id="13715"/>
    <lineage>
        <taxon>Eukaryota</taxon>
        <taxon>Viridiplantae</taxon>
        <taxon>Streptophyta</taxon>
        <taxon>Embryophyta</taxon>
        <taxon>Tracheophyta</taxon>
        <taxon>Spermatophyta</taxon>
        <taxon>Magnoliopsida</taxon>
        <taxon>Trochodendrales</taxon>
        <taxon>Trochodendraceae</taxon>
        <taxon>Tetracentron</taxon>
    </lineage>
</organism>
<feature type="transmembrane region" description="Helical" evidence="1">
    <location>
        <begin position="50"/>
        <end position="78"/>
    </location>
</feature>
<sequence>MRKSRELLKGKTQMAGVLVFCYLLICGGIGGVFGSVVVHGGEDNGVLVRIVVGGFLVGVLVIVNLVGFLVQSVFYYVCKSYHHQGIDKSALHDHLGGYLGDYWESYRSHSSSSLFSPAAASFQPPIVAGERVLFSWKSTVRFILISSSSSSSPSYSISIEFNPSPPANSSSSRSSVNRRSSLALIRRLQLTDRFSQIAGTHLQRQSPSPVTSLILESSIFPGEFSVNLVDRHIRFNPLLAPAFVEQTSDNFHTSPVVFSIRRDSFPFHSPVSTLLRSSDIIVFFGQ</sequence>
<comment type="caution">
    <text evidence="2">The sequence shown here is derived from an EMBL/GenBank/DDBJ whole genome shotgun (WGS) entry which is preliminary data.</text>
</comment>
<dbReference type="PANTHER" id="PTHR33133:SF24">
    <property type="entry name" value="OS01G0800300 PROTEIN"/>
    <property type="match status" value="1"/>
</dbReference>
<evidence type="ECO:0000313" key="3">
    <source>
        <dbReference type="Proteomes" id="UP000655225"/>
    </source>
</evidence>
<keyword evidence="1" id="KW-0472">Membrane</keyword>
<reference evidence="2 3" key="1">
    <citation type="submission" date="2020-04" db="EMBL/GenBank/DDBJ databases">
        <title>Plant Genome Project.</title>
        <authorList>
            <person name="Zhang R.-G."/>
        </authorList>
    </citation>
    <scope>NUCLEOTIDE SEQUENCE [LARGE SCALE GENOMIC DNA]</scope>
    <source>
        <strain evidence="2">YNK0</strain>
        <tissue evidence="2">Leaf</tissue>
    </source>
</reference>
<evidence type="ECO:0000313" key="2">
    <source>
        <dbReference type="EMBL" id="KAF8412684.1"/>
    </source>
</evidence>
<name>A0A835DU12_TETSI</name>
<dbReference type="PANTHER" id="PTHR33133">
    <property type="entry name" value="OS08G0107100 PROTEIN-RELATED"/>
    <property type="match status" value="1"/>
</dbReference>
<dbReference type="OrthoDB" id="1908649at2759"/>
<keyword evidence="1" id="KW-1133">Transmembrane helix</keyword>
<dbReference type="AlphaFoldDB" id="A0A835DU12"/>
<keyword evidence="1" id="KW-0812">Transmembrane</keyword>
<proteinExistence type="predicted"/>
<accession>A0A835DU12</accession>
<protein>
    <recommendedName>
        <fullName evidence="4">Transmembrane protein</fullName>
    </recommendedName>
</protein>